<dbReference type="Pfam" id="PF00295">
    <property type="entry name" value="Glyco_hydro_28"/>
    <property type="match status" value="1"/>
</dbReference>
<evidence type="ECO:0000256" key="9">
    <source>
        <dbReference type="ARBA" id="ARBA00023295"/>
    </source>
</evidence>
<dbReference type="GO" id="GO:0071555">
    <property type="term" value="P:cell wall organization"/>
    <property type="evidence" value="ECO:0007669"/>
    <property type="project" value="UniProtKB-KW"/>
</dbReference>
<evidence type="ECO:0000256" key="2">
    <source>
        <dbReference type="ARBA" id="ARBA00008834"/>
    </source>
</evidence>
<comment type="subcellular location">
    <subcellularLocation>
        <location evidence="1">Secreted</location>
    </subcellularLocation>
</comment>
<dbReference type="EC" id="3.2.1.67" evidence="13"/>
<comment type="catalytic activity">
    <reaction evidence="14">
        <text>[(1-&gt;4)-alpha-D-galacturonosyl](n) + H2O = alpha-D-galacturonate + [(1-&gt;4)-alpha-D-galacturonosyl](n-1)</text>
        <dbReference type="Rhea" id="RHEA:14117"/>
        <dbReference type="Rhea" id="RHEA-COMP:14570"/>
        <dbReference type="Rhea" id="RHEA-COMP:14572"/>
        <dbReference type="ChEBI" id="CHEBI:15377"/>
        <dbReference type="ChEBI" id="CHEBI:58658"/>
        <dbReference type="ChEBI" id="CHEBI:140523"/>
        <dbReference type="EC" id="3.2.1.67"/>
    </reaction>
</comment>
<keyword evidence="4 16" id="KW-0732">Signal</keyword>
<dbReference type="Gene3D" id="2.160.20.10">
    <property type="entry name" value="Single-stranded right-handed beta-helix, Pectin lyase-like"/>
    <property type="match status" value="1"/>
</dbReference>
<evidence type="ECO:0000256" key="5">
    <source>
        <dbReference type="ARBA" id="ARBA00022801"/>
    </source>
</evidence>
<dbReference type="EMBL" id="NIDN02000377">
    <property type="protein sequence ID" value="RLL93174.1"/>
    <property type="molecule type" value="Genomic_DNA"/>
</dbReference>
<dbReference type="InterPro" id="IPR011050">
    <property type="entry name" value="Pectin_lyase_fold/virulence"/>
</dbReference>
<evidence type="ECO:0000256" key="13">
    <source>
        <dbReference type="ARBA" id="ARBA00038933"/>
    </source>
</evidence>
<dbReference type="PANTHER" id="PTHR31736:SF12">
    <property type="entry name" value="EXO-POLYGALACTURONASE, PUTATIVE-RELATED"/>
    <property type="match status" value="1"/>
</dbReference>
<keyword evidence="9 15" id="KW-0326">Glycosidase</keyword>
<dbReference type="STRING" id="1245748.A0A229YEI3"/>
<dbReference type="GO" id="GO:0047911">
    <property type="term" value="F:galacturan 1,4-alpha-galacturonidase activity"/>
    <property type="evidence" value="ECO:0007669"/>
    <property type="project" value="UniProtKB-EC"/>
</dbReference>
<evidence type="ECO:0000313" key="17">
    <source>
        <dbReference type="EMBL" id="RLL93174.1"/>
    </source>
</evidence>
<dbReference type="Proteomes" id="UP000215289">
    <property type="component" value="Unassembled WGS sequence"/>
</dbReference>
<dbReference type="InterPro" id="IPR000743">
    <property type="entry name" value="Glyco_hydro_28"/>
</dbReference>
<comment type="function">
    <text evidence="12">Specific in hydrolyzing the terminal glycosidic bond of polygalacturonic acid and oligogalacturonates.</text>
</comment>
<evidence type="ECO:0000313" key="18">
    <source>
        <dbReference type="Proteomes" id="UP000215289"/>
    </source>
</evidence>
<keyword evidence="11" id="KW-0624">Polysaccharide degradation</keyword>
<evidence type="ECO:0000256" key="8">
    <source>
        <dbReference type="ARBA" id="ARBA00023277"/>
    </source>
</evidence>
<evidence type="ECO:0000256" key="12">
    <source>
        <dbReference type="ARBA" id="ARBA00037312"/>
    </source>
</evidence>
<organism evidence="17 18">
    <name type="scientific">Aspergillus turcosus</name>
    <dbReference type="NCBI Taxonomy" id="1245748"/>
    <lineage>
        <taxon>Eukaryota</taxon>
        <taxon>Fungi</taxon>
        <taxon>Dikarya</taxon>
        <taxon>Ascomycota</taxon>
        <taxon>Pezizomycotina</taxon>
        <taxon>Eurotiomycetes</taxon>
        <taxon>Eurotiomycetidae</taxon>
        <taxon>Eurotiales</taxon>
        <taxon>Aspergillaceae</taxon>
        <taxon>Aspergillus</taxon>
        <taxon>Aspergillus subgen. Fumigati</taxon>
    </lineage>
</organism>
<evidence type="ECO:0000256" key="4">
    <source>
        <dbReference type="ARBA" id="ARBA00022729"/>
    </source>
</evidence>
<keyword evidence="10" id="KW-0961">Cell wall biogenesis/degradation</keyword>
<dbReference type="GO" id="GO:0000272">
    <property type="term" value="P:polysaccharide catabolic process"/>
    <property type="evidence" value="ECO:0007669"/>
    <property type="project" value="UniProtKB-KW"/>
</dbReference>
<keyword evidence="6" id="KW-1015">Disulfide bond</keyword>
<evidence type="ECO:0000256" key="15">
    <source>
        <dbReference type="RuleBase" id="RU361169"/>
    </source>
</evidence>
<evidence type="ECO:0000256" key="1">
    <source>
        <dbReference type="ARBA" id="ARBA00004613"/>
    </source>
</evidence>
<comment type="similarity">
    <text evidence="2 15">Belongs to the glycosyl hydrolase 28 family.</text>
</comment>
<evidence type="ECO:0000256" key="14">
    <source>
        <dbReference type="ARBA" id="ARBA00048766"/>
    </source>
</evidence>
<gene>
    <name evidence="17" type="ORF">CFD26_101182</name>
</gene>
<proteinExistence type="inferred from homology"/>
<dbReference type="InterPro" id="IPR012334">
    <property type="entry name" value="Pectin_lyas_fold"/>
</dbReference>
<dbReference type="OrthoDB" id="339764at2759"/>
<name>A0A229YEI3_9EURO</name>
<keyword evidence="3" id="KW-0964">Secreted</keyword>
<dbReference type="GO" id="GO:0004650">
    <property type="term" value="F:polygalacturonase activity"/>
    <property type="evidence" value="ECO:0007669"/>
    <property type="project" value="InterPro"/>
</dbReference>
<dbReference type="AlphaFoldDB" id="A0A229YEI3"/>
<evidence type="ECO:0000256" key="16">
    <source>
        <dbReference type="SAM" id="SignalP"/>
    </source>
</evidence>
<evidence type="ECO:0000256" key="7">
    <source>
        <dbReference type="ARBA" id="ARBA00023180"/>
    </source>
</evidence>
<sequence>MRFPTLFLSLPLFFGLTYAGGVEKDKHKNVCTVIANGKEKDDVPNLLKAFNECGNGGTIVFPEDQSYWIARRLNPVLNNAMIQWRGKWTFSDDLDYWRNNSYPIAFQNHHAGFIISGHNITIDGYGTGGIDGNGNAWYTAEKGVTQPGRPMPFVFWNVSEVNVENFYVKDPPLWSVNIMNGTNMRFNNIYCNATAVDAPYGVNWVQNTDGFDTMDAVNIQLTNFVYQGGDDCVAIKPRSYNIDIQNVTCVGGNGIAIGSLGQYLEDSSVENVLVDKVKIIRYNEDMHNSAYIKTWVGALVPQTSYESAGLPRGGGWGNVRNILFSNFEVEGANAGPSINQDSGNNGSYSGTSFMTVSNIVFANFTGYADSRSNVTSTISCSKVHPCYNIEFDNVVLYPSENATSPGTGSCKYTAAGGVHGLEGC</sequence>
<keyword evidence="18" id="KW-1185">Reference proteome</keyword>
<reference evidence="17 18" key="1">
    <citation type="submission" date="2018-08" db="EMBL/GenBank/DDBJ databases">
        <title>Draft genome sequences of two Aspergillus turcosus clinical strains isolated from bronchoalveolar lavage fluid: one azole-susceptible and the other azole-resistant.</title>
        <authorList>
            <person name="Parent-Michaud M."/>
            <person name="Dufresne P.J."/>
            <person name="Fournier E."/>
            <person name="Martineau C."/>
            <person name="Moreira S."/>
            <person name="Perkins V."/>
            <person name="De Repentigny L."/>
            <person name="Dufresne S.F."/>
        </authorList>
    </citation>
    <scope>NUCLEOTIDE SEQUENCE [LARGE SCALE GENOMIC DNA]</scope>
    <source>
        <strain evidence="17">HMR AF 1038</strain>
    </source>
</reference>
<keyword evidence="5 15" id="KW-0378">Hydrolase</keyword>
<dbReference type="PANTHER" id="PTHR31736">
    <property type="match status" value="1"/>
</dbReference>
<dbReference type="SUPFAM" id="SSF51126">
    <property type="entry name" value="Pectin lyase-like"/>
    <property type="match status" value="1"/>
</dbReference>
<feature type="signal peptide" evidence="16">
    <location>
        <begin position="1"/>
        <end position="19"/>
    </location>
</feature>
<dbReference type="GO" id="GO:0005576">
    <property type="term" value="C:extracellular region"/>
    <property type="evidence" value="ECO:0007669"/>
    <property type="project" value="UniProtKB-SubCell"/>
</dbReference>
<evidence type="ECO:0000256" key="11">
    <source>
        <dbReference type="ARBA" id="ARBA00023326"/>
    </source>
</evidence>
<keyword evidence="7" id="KW-0325">Glycoprotein</keyword>
<comment type="caution">
    <text evidence="17">The sequence shown here is derived from an EMBL/GenBank/DDBJ whole genome shotgun (WGS) entry which is preliminary data.</text>
</comment>
<evidence type="ECO:0000256" key="6">
    <source>
        <dbReference type="ARBA" id="ARBA00023157"/>
    </source>
</evidence>
<evidence type="ECO:0000256" key="10">
    <source>
        <dbReference type="ARBA" id="ARBA00023316"/>
    </source>
</evidence>
<feature type="chain" id="PRO_5011911764" description="galacturonan 1,4-alpha-galacturonidase" evidence="16">
    <location>
        <begin position="20"/>
        <end position="424"/>
    </location>
</feature>
<evidence type="ECO:0000256" key="3">
    <source>
        <dbReference type="ARBA" id="ARBA00022525"/>
    </source>
</evidence>
<protein>
    <recommendedName>
        <fullName evidence="13">galacturonan 1,4-alpha-galacturonidase</fullName>
        <ecNumber evidence="13">3.2.1.67</ecNumber>
    </recommendedName>
</protein>
<keyword evidence="8" id="KW-0119">Carbohydrate metabolism</keyword>
<accession>A0A229YEI3</accession>